<proteinExistence type="predicted"/>
<reference evidence="1 2" key="1">
    <citation type="submission" date="2015-05" db="EMBL/GenBank/DDBJ databases">
        <title>Genome sequence of Mycobacterium heraklionense Davo strain.</title>
        <authorList>
            <person name="Greninger A.L."/>
            <person name="Cunningham G."/>
            <person name="Miller S."/>
        </authorList>
    </citation>
    <scope>NUCLEOTIDE SEQUENCE [LARGE SCALE GENOMIC DNA]</scope>
    <source>
        <strain evidence="1 2">Davo</strain>
    </source>
</reference>
<accession>A0ABR5FKM7</accession>
<keyword evidence="2" id="KW-1185">Reference proteome</keyword>
<organism evidence="1 2">
    <name type="scientific">Mycolicibacter heraklionensis</name>
    <dbReference type="NCBI Taxonomy" id="512402"/>
    <lineage>
        <taxon>Bacteria</taxon>
        <taxon>Bacillati</taxon>
        <taxon>Actinomycetota</taxon>
        <taxon>Actinomycetes</taxon>
        <taxon>Mycobacteriales</taxon>
        <taxon>Mycobacteriaceae</taxon>
        <taxon>Mycolicibacter</taxon>
    </lineage>
</organism>
<sequence length="219" mass="25028">MTDLMETYPGGPCVTPAERAAIKASAEQHVEARRETDRAVRHTFSRFSLGNYFDLFDPSTMPHMYERANAVMHHLHTSHDLEYVDQSPAGTAKYDPDNPSMQAAMFVHFVNRPNSVHVFRDDAALHDWFWVTAWPLDRCTMHDSAACTGDGVYTVFVPVQRGQFLLIFEACLPCAEYLCDLRLGEDILAEADARVAFDAVRTQMVERWRSIRAEQEREQ</sequence>
<protein>
    <submittedName>
        <fullName evidence="1">Uncharacterized protein</fullName>
    </submittedName>
</protein>
<gene>
    <name evidence="1" type="ORF">ABW16_01235</name>
</gene>
<evidence type="ECO:0000313" key="2">
    <source>
        <dbReference type="Proteomes" id="UP000036464"/>
    </source>
</evidence>
<dbReference type="EMBL" id="LDPO01000001">
    <property type="protein sequence ID" value="KLO31501.1"/>
    <property type="molecule type" value="Genomic_DNA"/>
</dbReference>
<evidence type="ECO:0000313" key="1">
    <source>
        <dbReference type="EMBL" id="KLO31501.1"/>
    </source>
</evidence>
<name>A0ABR5FKM7_9MYCO</name>
<dbReference type="Proteomes" id="UP000036464">
    <property type="component" value="Unassembled WGS sequence"/>
</dbReference>
<comment type="caution">
    <text evidence="1">The sequence shown here is derived from an EMBL/GenBank/DDBJ whole genome shotgun (WGS) entry which is preliminary data.</text>
</comment>